<dbReference type="Proteomes" id="UP000321168">
    <property type="component" value="Unassembled WGS sequence"/>
</dbReference>
<evidence type="ECO:0000313" key="2">
    <source>
        <dbReference type="EMBL" id="TXC85229.1"/>
    </source>
</evidence>
<feature type="chain" id="PRO_5023095647" evidence="1">
    <location>
        <begin position="21"/>
        <end position="286"/>
    </location>
</feature>
<gene>
    <name evidence="2" type="ORF">FRX97_00990</name>
</gene>
<evidence type="ECO:0000256" key="1">
    <source>
        <dbReference type="SAM" id="SignalP"/>
    </source>
</evidence>
<keyword evidence="1" id="KW-0732">Signal</keyword>
<dbReference type="OrthoDB" id="9798714at2"/>
<dbReference type="InterPro" id="IPR047111">
    <property type="entry name" value="YbaP-like"/>
</dbReference>
<protein>
    <submittedName>
        <fullName evidence="2">TraB/GumN family protein</fullName>
    </submittedName>
</protein>
<reference evidence="2 3" key="1">
    <citation type="submission" date="2019-08" db="EMBL/GenBank/DDBJ databases">
        <title>Genome of Luteibaculum oceani JCM 18817.</title>
        <authorList>
            <person name="Bowman J.P."/>
        </authorList>
    </citation>
    <scope>NUCLEOTIDE SEQUENCE [LARGE SCALE GENOMIC DNA]</scope>
    <source>
        <strain evidence="2 3">JCM 18817</strain>
    </source>
</reference>
<dbReference type="EMBL" id="VORB01000001">
    <property type="protein sequence ID" value="TXC85229.1"/>
    <property type="molecule type" value="Genomic_DNA"/>
</dbReference>
<dbReference type="InterPro" id="IPR002816">
    <property type="entry name" value="TraB/PrgY/GumN_fam"/>
</dbReference>
<dbReference type="PANTHER" id="PTHR40590">
    <property type="entry name" value="CYTOPLASMIC PROTEIN-RELATED"/>
    <property type="match status" value="1"/>
</dbReference>
<dbReference type="AlphaFoldDB" id="A0A5C6VJY0"/>
<keyword evidence="3" id="KW-1185">Reference proteome</keyword>
<name>A0A5C6VJY0_9FLAO</name>
<proteinExistence type="predicted"/>
<organism evidence="2 3">
    <name type="scientific">Luteibaculum oceani</name>
    <dbReference type="NCBI Taxonomy" id="1294296"/>
    <lineage>
        <taxon>Bacteria</taxon>
        <taxon>Pseudomonadati</taxon>
        <taxon>Bacteroidota</taxon>
        <taxon>Flavobacteriia</taxon>
        <taxon>Flavobacteriales</taxon>
        <taxon>Luteibaculaceae</taxon>
        <taxon>Luteibaculum</taxon>
    </lineage>
</organism>
<dbReference type="CDD" id="cd14789">
    <property type="entry name" value="Tiki"/>
    <property type="match status" value="1"/>
</dbReference>
<evidence type="ECO:0000313" key="3">
    <source>
        <dbReference type="Proteomes" id="UP000321168"/>
    </source>
</evidence>
<dbReference type="Pfam" id="PF01963">
    <property type="entry name" value="TraB_PrgY_gumN"/>
    <property type="match status" value="1"/>
</dbReference>
<dbReference type="PANTHER" id="PTHR40590:SF1">
    <property type="entry name" value="CYTOPLASMIC PROTEIN"/>
    <property type="match status" value="1"/>
</dbReference>
<dbReference type="RefSeq" id="WP_147012459.1">
    <property type="nucleotide sequence ID" value="NZ_VORB01000001.1"/>
</dbReference>
<comment type="caution">
    <text evidence="2">The sequence shown here is derived from an EMBL/GenBank/DDBJ whole genome shotgun (WGS) entry which is preliminary data.</text>
</comment>
<sequence length="286" mass="32151">MSLSRLLLLLLVGISTRAVAQSTAASLLWSIEGQGIKKSYIFGTVHMLPAKDFAIKPKVKRAIQKSDIMVMELDLDNPMVQVELMKDIKLENDDKLSNYLSDEDAVLLSNYMEDHIGSPLSSFDHLKPFFLTSMLIPTYIEGDVASFERHLVEIAQSQKMEIIGLEKAEGQLKIFDEIPIEKQLSQIMDLVKDKGEAQKKFDAILSAYKTEDIHRLVATTLEQIGDDNYQKEAVLWNRNKDWVEKIPQMAAKEKCFIAVGAAHLGGDQGVISLLKERGYTLTPIIK</sequence>
<accession>A0A5C6VJY0</accession>
<feature type="signal peptide" evidence="1">
    <location>
        <begin position="1"/>
        <end position="20"/>
    </location>
</feature>